<evidence type="ECO:0000313" key="3">
    <source>
        <dbReference type="Proteomes" id="UP000032309"/>
    </source>
</evidence>
<keyword evidence="3" id="KW-1185">Reference proteome</keyword>
<proteinExistence type="predicted"/>
<reference evidence="3" key="1">
    <citation type="journal article" date="2015" name="Genome Announc.">
        <title>Draft Genome Sequence of an Anaerobic Ammonium-Oxidizing Bacterium, "Candidatus Brocadia sinica".</title>
        <authorList>
            <person name="Oshiki M."/>
            <person name="Shinyako-Hata K."/>
            <person name="Satoh H."/>
            <person name="Okabe S."/>
        </authorList>
    </citation>
    <scope>NUCLEOTIDE SEQUENCE [LARGE SCALE GENOMIC DNA]</scope>
    <source>
        <strain evidence="3">JPN1</strain>
    </source>
</reference>
<name>A0ABQ0K2P9_9BACT</name>
<accession>A0ABQ0K2P9</accession>
<comment type="caution">
    <text evidence="2">The sequence shown here is derived from an EMBL/GenBank/DDBJ whole genome shotgun (WGS) entry which is preliminary data.</text>
</comment>
<dbReference type="EMBL" id="BAFN01000001">
    <property type="protein sequence ID" value="GAN35330.1"/>
    <property type="molecule type" value="Genomic_DNA"/>
</dbReference>
<dbReference type="InterPro" id="IPR011460">
    <property type="entry name" value="Lcl_C"/>
</dbReference>
<dbReference type="GO" id="GO:0004674">
    <property type="term" value="F:protein serine/threonine kinase activity"/>
    <property type="evidence" value="ECO:0007669"/>
    <property type="project" value="UniProtKB-KW"/>
</dbReference>
<keyword evidence="2" id="KW-0723">Serine/threonine-protein kinase</keyword>
<dbReference type="Pfam" id="PF07603">
    <property type="entry name" value="Lcl_C"/>
    <property type="match status" value="1"/>
</dbReference>
<evidence type="ECO:0000313" key="2">
    <source>
        <dbReference type="EMBL" id="GAN35330.1"/>
    </source>
</evidence>
<keyword evidence="2" id="KW-0418">Kinase</keyword>
<organism evidence="2 3">
    <name type="scientific">Candidatus Brocadia sinica JPN1</name>
    <dbReference type="NCBI Taxonomy" id="1197129"/>
    <lineage>
        <taxon>Bacteria</taxon>
        <taxon>Pseudomonadati</taxon>
        <taxon>Planctomycetota</taxon>
        <taxon>Candidatus Brocadiia</taxon>
        <taxon>Candidatus Brocadiales</taxon>
        <taxon>Candidatus Brocadiaceae</taxon>
        <taxon>Candidatus Brocadia</taxon>
    </lineage>
</organism>
<sequence length="98" mass="11836">MNYEETKSYISKLNHEQFAGYHDWRLPTLEEAMSLMEPTKKNGDLHIDQIFDPCQVRIWTSDFRRDSMSWVVRFDSGYCDYVYNDGNIKYSVRALRRR</sequence>
<keyword evidence="2" id="KW-0808">Transferase</keyword>
<gene>
    <name evidence="2" type="ORF">BROSI_A3881</name>
</gene>
<protein>
    <submittedName>
        <fullName evidence="2">Serine/threonine protein kinase</fullName>
    </submittedName>
</protein>
<dbReference type="Proteomes" id="UP000032309">
    <property type="component" value="Unassembled WGS sequence"/>
</dbReference>
<evidence type="ECO:0000259" key="1">
    <source>
        <dbReference type="Pfam" id="PF07603"/>
    </source>
</evidence>
<feature type="domain" description="Lcl C-terminal" evidence="1">
    <location>
        <begin position="2"/>
        <end position="95"/>
    </location>
</feature>